<dbReference type="Pfam" id="PF13564">
    <property type="entry name" value="DoxX_2"/>
    <property type="match status" value="1"/>
</dbReference>
<keyword evidence="4 5" id="KW-0472">Membrane</keyword>
<sequence>MQIALWIVSGLLAALFLMAGIAKMSTPKEKLAEKMAWVNDYSPAGVKLVGLAEALGGIGLILPQLTGILPVLTPLAAAGLAVVMVLAIIWHVRHDDAKAIGMNIALLAASLFVAVFRFIGL</sequence>
<proteinExistence type="predicted"/>
<protein>
    <submittedName>
        <fullName evidence="6">DoxX family protein</fullName>
    </submittedName>
</protein>
<evidence type="ECO:0000256" key="2">
    <source>
        <dbReference type="ARBA" id="ARBA00022692"/>
    </source>
</evidence>
<name>A0ABN2LGZ9_9MICO</name>
<feature type="transmembrane region" description="Helical" evidence="5">
    <location>
        <begin position="6"/>
        <end position="24"/>
    </location>
</feature>
<dbReference type="InterPro" id="IPR032808">
    <property type="entry name" value="DoxX"/>
</dbReference>
<evidence type="ECO:0000256" key="3">
    <source>
        <dbReference type="ARBA" id="ARBA00022989"/>
    </source>
</evidence>
<keyword evidence="7" id="KW-1185">Reference proteome</keyword>
<feature type="transmembrane region" description="Helical" evidence="5">
    <location>
        <begin position="68"/>
        <end position="92"/>
    </location>
</feature>
<comment type="subcellular location">
    <subcellularLocation>
        <location evidence="1">Membrane</location>
        <topology evidence="1">Multi-pass membrane protein</topology>
    </subcellularLocation>
</comment>
<organism evidence="6 7">
    <name type="scientific">Leucobacter iarius</name>
    <dbReference type="NCBI Taxonomy" id="333963"/>
    <lineage>
        <taxon>Bacteria</taxon>
        <taxon>Bacillati</taxon>
        <taxon>Actinomycetota</taxon>
        <taxon>Actinomycetes</taxon>
        <taxon>Micrococcales</taxon>
        <taxon>Microbacteriaceae</taxon>
        <taxon>Leucobacter</taxon>
    </lineage>
</organism>
<dbReference type="Proteomes" id="UP001500851">
    <property type="component" value="Unassembled WGS sequence"/>
</dbReference>
<comment type="caution">
    <text evidence="6">The sequence shown here is derived from an EMBL/GenBank/DDBJ whole genome shotgun (WGS) entry which is preliminary data.</text>
</comment>
<keyword evidence="2 5" id="KW-0812">Transmembrane</keyword>
<gene>
    <name evidence="6" type="ORF">GCM10009768_14120</name>
</gene>
<evidence type="ECO:0000256" key="1">
    <source>
        <dbReference type="ARBA" id="ARBA00004141"/>
    </source>
</evidence>
<dbReference type="RefSeq" id="WP_344030948.1">
    <property type="nucleotide sequence ID" value="NZ_BAAAOB010000001.1"/>
</dbReference>
<feature type="transmembrane region" description="Helical" evidence="5">
    <location>
        <begin position="99"/>
        <end position="119"/>
    </location>
</feature>
<accession>A0ABN2LGZ9</accession>
<dbReference type="EMBL" id="BAAAOB010000001">
    <property type="protein sequence ID" value="GAA1786428.1"/>
    <property type="molecule type" value="Genomic_DNA"/>
</dbReference>
<evidence type="ECO:0000313" key="6">
    <source>
        <dbReference type="EMBL" id="GAA1786428.1"/>
    </source>
</evidence>
<evidence type="ECO:0000313" key="7">
    <source>
        <dbReference type="Proteomes" id="UP001500851"/>
    </source>
</evidence>
<evidence type="ECO:0000256" key="5">
    <source>
        <dbReference type="SAM" id="Phobius"/>
    </source>
</evidence>
<evidence type="ECO:0000256" key="4">
    <source>
        <dbReference type="ARBA" id="ARBA00023136"/>
    </source>
</evidence>
<keyword evidence="3 5" id="KW-1133">Transmembrane helix</keyword>
<reference evidence="6 7" key="1">
    <citation type="journal article" date="2019" name="Int. J. Syst. Evol. Microbiol.">
        <title>The Global Catalogue of Microorganisms (GCM) 10K type strain sequencing project: providing services to taxonomists for standard genome sequencing and annotation.</title>
        <authorList>
            <consortium name="The Broad Institute Genomics Platform"/>
            <consortium name="The Broad Institute Genome Sequencing Center for Infectious Disease"/>
            <person name="Wu L."/>
            <person name="Ma J."/>
        </authorList>
    </citation>
    <scope>NUCLEOTIDE SEQUENCE [LARGE SCALE GENOMIC DNA]</scope>
    <source>
        <strain evidence="6 7">JCM 14736</strain>
    </source>
</reference>